<evidence type="ECO:0000313" key="1">
    <source>
        <dbReference type="EMBL" id="KZZ98885.1"/>
    </source>
</evidence>
<organism evidence="1 2">
    <name type="scientific">Moelleriella libera RCEF 2490</name>
    <dbReference type="NCBI Taxonomy" id="1081109"/>
    <lineage>
        <taxon>Eukaryota</taxon>
        <taxon>Fungi</taxon>
        <taxon>Dikarya</taxon>
        <taxon>Ascomycota</taxon>
        <taxon>Pezizomycotina</taxon>
        <taxon>Sordariomycetes</taxon>
        <taxon>Hypocreomycetidae</taxon>
        <taxon>Hypocreales</taxon>
        <taxon>Clavicipitaceae</taxon>
        <taxon>Moelleriella</taxon>
    </lineage>
</organism>
<evidence type="ECO:0000313" key="2">
    <source>
        <dbReference type="Proteomes" id="UP000078544"/>
    </source>
</evidence>
<keyword evidence="2" id="KW-1185">Reference proteome</keyword>
<dbReference type="SUPFAM" id="SSF69047">
    <property type="entry name" value="Hypothetical protein YjbJ"/>
    <property type="match status" value="1"/>
</dbReference>
<comment type="caution">
    <text evidence="1">The sequence shown here is derived from an EMBL/GenBank/DDBJ whole genome shotgun (WGS) entry which is preliminary data.</text>
</comment>
<gene>
    <name evidence="1" type="ORF">AAL_02436</name>
</gene>
<dbReference type="EMBL" id="AZGY01000004">
    <property type="protein sequence ID" value="KZZ98885.1"/>
    <property type="molecule type" value="Genomic_DNA"/>
</dbReference>
<dbReference type="OrthoDB" id="9999611at2759"/>
<dbReference type="InterPro" id="IPR036629">
    <property type="entry name" value="YjbJ_sf"/>
</dbReference>
<dbReference type="Proteomes" id="UP000078544">
    <property type="component" value="Unassembled WGS sequence"/>
</dbReference>
<accession>A0A168EK83</accession>
<protein>
    <submittedName>
        <fullName evidence="1">CsbD-like protein</fullName>
    </submittedName>
</protein>
<name>A0A168EK83_9HYPO</name>
<dbReference type="AlphaFoldDB" id="A0A168EK83"/>
<proteinExistence type="predicted"/>
<sequence length="89" mass="9218">MADSNSEQPSLVQGHVQYVKGIAETTVGNVTGSEPWKASGEQDQAAGLSTMKEAGEKRDAAQGYGKAEELAGKLTGCEGMKEEGAQSSK</sequence>
<reference evidence="1 2" key="1">
    <citation type="journal article" date="2016" name="Genome Biol. Evol.">
        <title>Divergent and convergent evolution of fungal pathogenicity.</title>
        <authorList>
            <person name="Shang Y."/>
            <person name="Xiao G."/>
            <person name="Zheng P."/>
            <person name="Cen K."/>
            <person name="Zhan S."/>
            <person name="Wang C."/>
        </authorList>
    </citation>
    <scope>NUCLEOTIDE SEQUENCE [LARGE SCALE GENOMIC DNA]</scope>
    <source>
        <strain evidence="1 2">RCEF 2490</strain>
    </source>
</reference>